<proteinExistence type="predicted"/>
<feature type="region of interest" description="Disordered" evidence="1">
    <location>
        <begin position="60"/>
        <end position="98"/>
    </location>
</feature>
<sequence length="98" mass="10745">MKSTIIAVLFLAAGAVADYTVCSQDADKDRYHGRCVIHTDDGKATSKWNPCLSTRLQLDDKSEDMGEDLPATNGAKTERESRAASAEIRTQRMLIGKK</sequence>
<dbReference type="AlphaFoldDB" id="A0A8H3YW41"/>
<dbReference type="Proteomes" id="UP000490939">
    <property type="component" value="Unassembled WGS sequence"/>
</dbReference>
<name>A0A8H3YW41_VENIN</name>
<protein>
    <submittedName>
        <fullName evidence="3">Uncharacterized protein</fullName>
    </submittedName>
</protein>
<evidence type="ECO:0000313" key="3">
    <source>
        <dbReference type="EMBL" id="KAE9971231.1"/>
    </source>
</evidence>
<keyword evidence="4" id="KW-1185">Reference proteome</keyword>
<keyword evidence="2" id="KW-0732">Signal</keyword>
<evidence type="ECO:0000256" key="2">
    <source>
        <dbReference type="SAM" id="SignalP"/>
    </source>
</evidence>
<evidence type="ECO:0000256" key="1">
    <source>
        <dbReference type="SAM" id="MobiDB-lite"/>
    </source>
</evidence>
<dbReference type="EMBL" id="WNWR01000686">
    <property type="protein sequence ID" value="KAE9971231.1"/>
    <property type="molecule type" value="Genomic_DNA"/>
</dbReference>
<reference evidence="3 4" key="1">
    <citation type="submission" date="2019-07" db="EMBL/GenBank/DDBJ databases">
        <title>Venturia inaequalis Genome Resource.</title>
        <authorList>
            <person name="Lichtner F.J."/>
        </authorList>
    </citation>
    <scope>NUCLEOTIDE SEQUENCE [LARGE SCALE GENOMIC DNA]</scope>
    <source>
        <strain evidence="3 4">DMI_063113</strain>
    </source>
</reference>
<feature type="signal peptide" evidence="2">
    <location>
        <begin position="1"/>
        <end position="17"/>
    </location>
</feature>
<organism evidence="3 4">
    <name type="scientific">Venturia inaequalis</name>
    <name type="common">Apple scab fungus</name>
    <dbReference type="NCBI Taxonomy" id="5025"/>
    <lineage>
        <taxon>Eukaryota</taxon>
        <taxon>Fungi</taxon>
        <taxon>Dikarya</taxon>
        <taxon>Ascomycota</taxon>
        <taxon>Pezizomycotina</taxon>
        <taxon>Dothideomycetes</taxon>
        <taxon>Pleosporomycetidae</taxon>
        <taxon>Venturiales</taxon>
        <taxon>Venturiaceae</taxon>
        <taxon>Venturia</taxon>
    </lineage>
</organism>
<gene>
    <name evidence="3" type="ORF">EG327_009946</name>
</gene>
<comment type="caution">
    <text evidence="3">The sequence shown here is derived from an EMBL/GenBank/DDBJ whole genome shotgun (WGS) entry which is preliminary data.</text>
</comment>
<accession>A0A8H3YW41</accession>
<evidence type="ECO:0000313" key="4">
    <source>
        <dbReference type="Proteomes" id="UP000490939"/>
    </source>
</evidence>
<feature type="chain" id="PRO_5034008737" evidence="2">
    <location>
        <begin position="18"/>
        <end position="98"/>
    </location>
</feature>